<dbReference type="SMART" id="SM00257">
    <property type="entry name" value="LysM"/>
    <property type="match status" value="1"/>
</dbReference>
<dbReference type="CDD" id="cd00118">
    <property type="entry name" value="LysM"/>
    <property type="match status" value="1"/>
</dbReference>
<keyword evidence="4" id="KW-1185">Reference proteome</keyword>
<dbReference type="Pfam" id="PF01476">
    <property type="entry name" value="LysM"/>
    <property type="match status" value="1"/>
</dbReference>
<feature type="chain" id="PRO_5006207813" description="LysM domain-containing protein" evidence="1">
    <location>
        <begin position="24"/>
        <end position="210"/>
    </location>
</feature>
<accession>A0A0Q3T666</accession>
<dbReference type="InterPro" id="IPR036779">
    <property type="entry name" value="LysM_dom_sf"/>
</dbReference>
<dbReference type="SUPFAM" id="SSF54106">
    <property type="entry name" value="LysM domain"/>
    <property type="match status" value="1"/>
</dbReference>
<dbReference type="InterPro" id="IPR035940">
    <property type="entry name" value="CAP_sf"/>
</dbReference>
<evidence type="ECO:0000259" key="2">
    <source>
        <dbReference type="PROSITE" id="PS51782"/>
    </source>
</evidence>
<dbReference type="Gene3D" id="3.10.350.10">
    <property type="entry name" value="LysM domain"/>
    <property type="match status" value="1"/>
</dbReference>
<dbReference type="STRING" id="1637975.AN957_10515"/>
<dbReference type="EMBL" id="LJIX01000006">
    <property type="protein sequence ID" value="KQL18965.1"/>
    <property type="molecule type" value="Genomic_DNA"/>
</dbReference>
<proteinExistence type="predicted"/>
<dbReference type="InterPro" id="IPR014044">
    <property type="entry name" value="CAP_dom"/>
</dbReference>
<feature type="signal peptide" evidence="1">
    <location>
        <begin position="1"/>
        <end position="23"/>
    </location>
</feature>
<feature type="domain" description="LysM" evidence="2">
    <location>
        <begin position="25"/>
        <end position="70"/>
    </location>
</feature>
<reference evidence="3 4" key="1">
    <citation type="submission" date="2015-09" db="EMBL/GenBank/DDBJ databases">
        <title>Genome sequencing project for genomic taxonomy and phylogenomics of Bacillus-like bacteria.</title>
        <authorList>
            <person name="Liu B."/>
            <person name="Wang J."/>
            <person name="Zhu Y."/>
            <person name="Liu G."/>
            <person name="Chen Q."/>
            <person name="Chen Z."/>
            <person name="Lan J."/>
            <person name="Che J."/>
            <person name="Ge C."/>
            <person name="Shi H."/>
            <person name="Pan Z."/>
            <person name="Liu X."/>
        </authorList>
    </citation>
    <scope>NUCLEOTIDE SEQUENCE [LARGE SCALE GENOMIC DNA]</scope>
    <source>
        <strain evidence="3 4">FJAT-18043</strain>
    </source>
</reference>
<dbReference type="InterPro" id="IPR018392">
    <property type="entry name" value="LysM"/>
</dbReference>
<sequence length="210" mass="23636">MKKVFKYALIIFFYFSFSSTVNAQTNYVVMEGDTLWRIAKHYQVSLAKIIRSNQQLQNPNLIYPGEVIIIPTVEWTDGTKVSLSKEENKLADLLNSKRIQLGMKPLMTDDSLTKAAKLKSADMIENNYISHHSPTYGDPSSMLSKLNISYQSVKESIGAGYQSAELVISSWLHSSANREIILNNRATKMGIGYVKGGVYGHYWTVLIVES</sequence>
<dbReference type="Proteomes" id="UP000050996">
    <property type="component" value="Unassembled WGS sequence"/>
</dbReference>
<dbReference type="RefSeq" id="WP_053475472.1">
    <property type="nucleotide sequence ID" value="NZ_CP085712.1"/>
</dbReference>
<dbReference type="NCBIfam" id="TIGR02899">
    <property type="entry name" value="spore_safA"/>
    <property type="match status" value="1"/>
</dbReference>
<dbReference type="InterPro" id="IPR014248">
    <property type="entry name" value="Spore_coat_assembly_SafA"/>
</dbReference>
<dbReference type="AlphaFoldDB" id="A0A0Q3T666"/>
<dbReference type="PROSITE" id="PS51782">
    <property type="entry name" value="LYSM"/>
    <property type="match status" value="1"/>
</dbReference>
<evidence type="ECO:0000256" key="1">
    <source>
        <dbReference type="SAM" id="SignalP"/>
    </source>
</evidence>
<dbReference type="PANTHER" id="PTHR31157">
    <property type="entry name" value="SCP DOMAIN-CONTAINING PROTEIN"/>
    <property type="match status" value="1"/>
</dbReference>
<gene>
    <name evidence="3" type="ORF">AN957_10515</name>
</gene>
<evidence type="ECO:0000313" key="3">
    <source>
        <dbReference type="EMBL" id="KQL18965.1"/>
    </source>
</evidence>
<dbReference type="PANTHER" id="PTHR31157:SF1">
    <property type="entry name" value="SCP DOMAIN-CONTAINING PROTEIN"/>
    <property type="match status" value="1"/>
</dbReference>
<evidence type="ECO:0000313" key="4">
    <source>
        <dbReference type="Proteomes" id="UP000050996"/>
    </source>
</evidence>
<keyword evidence="1" id="KW-0732">Signal</keyword>
<protein>
    <recommendedName>
        <fullName evidence="2">LysM domain-containing protein</fullName>
    </recommendedName>
</protein>
<name>A0A0Q3T666_9BACI</name>
<dbReference type="SUPFAM" id="SSF55797">
    <property type="entry name" value="PR-1-like"/>
    <property type="match status" value="1"/>
</dbReference>
<dbReference type="Pfam" id="PF00188">
    <property type="entry name" value="CAP"/>
    <property type="match status" value="1"/>
</dbReference>
<dbReference type="CDD" id="cd05379">
    <property type="entry name" value="CAP_bacterial"/>
    <property type="match status" value="1"/>
</dbReference>
<dbReference type="Gene3D" id="3.40.33.10">
    <property type="entry name" value="CAP"/>
    <property type="match status" value="1"/>
</dbReference>
<dbReference type="PATRIC" id="fig|1637975.4.peg.1892"/>
<comment type="caution">
    <text evidence="3">The sequence shown here is derived from an EMBL/GenBank/DDBJ whole genome shotgun (WGS) entry which is preliminary data.</text>
</comment>
<organism evidence="3 4">
    <name type="scientific">Cytobacillus solani</name>
    <dbReference type="NCBI Taxonomy" id="1637975"/>
    <lineage>
        <taxon>Bacteria</taxon>
        <taxon>Bacillati</taxon>
        <taxon>Bacillota</taxon>
        <taxon>Bacilli</taxon>
        <taxon>Bacillales</taxon>
        <taxon>Bacillaceae</taxon>
        <taxon>Cytobacillus</taxon>
    </lineage>
</organism>